<dbReference type="GO" id="GO:0005886">
    <property type="term" value="C:plasma membrane"/>
    <property type="evidence" value="ECO:0007669"/>
    <property type="project" value="TreeGrafter"/>
</dbReference>
<dbReference type="SUPFAM" id="SSF55874">
    <property type="entry name" value="ATPase domain of HSP90 chaperone/DNA topoisomerase II/histidine kinase"/>
    <property type="match status" value="1"/>
</dbReference>
<dbReference type="CDD" id="cd00075">
    <property type="entry name" value="HATPase"/>
    <property type="match status" value="1"/>
</dbReference>
<evidence type="ECO:0000256" key="7">
    <source>
        <dbReference type="ARBA" id="ARBA00022777"/>
    </source>
</evidence>
<evidence type="ECO:0000256" key="6">
    <source>
        <dbReference type="ARBA" id="ARBA00022692"/>
    </source>
</evidence>
<keyword evidence="9 10" id="KW-0472">Membrane</keyword>
<evidence type="ECO:0000256" key="8">
    <source>
        <dbReference type="ARBA" id="ARBA00022989"/>
    </source>
</evidence>
<gene>
    <name evidence="12" type="ORF">EYW49_01205</name>
</gene>
<dbReference type="SMART" id="SM00387">
    <property type="entry name" value="HATPase_c"/>
    <property type="match status" value="1"/>
</dbReference>
<dbReference type="PANTHER" id="PTHR45436:SF1">
    <property type="entry name" value="SENSOR PROTEIN QSEC"/>
    <property type="match status" value="1"/>
</dbReference>
<dbReference type="InterPro" id="IPR004358">
    <property type="entry name" value="Sig_transdc_His_kin-like_C"/>
</dbReference>
<dbReference type="EMBL" id="SJFN01000001">
    <property type="protein sequence ID" value="TBW41372.1"/>
    <property type="molecule type" value="Genomic_DNA"/>
</dbReference>
<keyword evidence="13" id="KW-1185">Reference proteome</keyword>
<dbReference type="InterPro" id="IPR005467">
    <property type="entry name" value="His_kinase_dom"/>
</dbReference>
<evidence type="ECO:0000256" key="3">
    <source>
        <dbReference type="ARBA" id="ARBA00012438"/>
    </source>
</evidence>
<keyword evidence="6 10" id="KW-0812">Transmembrane</keyword>
<dbReference type="RefSeq" id="WP_131305082.1">
    <property type="nucleotide sequence ID" value="NZ_SJFN01000001.1"/>
</dbReference>
<keyword evidence="8 10" id="KW-1133">Transmembrane helix</keyword>
<comment type="subcellular location">
    <subcellularLocation>
        <location evidence="2">Membrane</location>
    </subcellularLocation>
</comment>
<evidence type="ECO:0000256" key="5">
    <source>
        <dbReference type="ARBA" id="ARBA00022679"/>
    </source>
</evidence>
<evidence type="ECO:0000256" key="4">
    <source>
        <dbReference type="ARBA" id="ARBA00022553"/>
    </source>
</evidence>
<dbReference type="InterPro" id="IPR036890">
    <property type="entry name" value="HATPase_C_sf"/>
</dbReference>
<name>A0A4Q9VXZ6_9HYPH</name>
<dbReference type="InterPro" id="IPR003594">
    <property type="entry name" value="HATPase_dom"/>
</dbReference>
<dbReference type="InterPro" id="IPR003661">
    <property type="entry name" value="HisK_dim/P_dom"/>
</dbReference>
<evidence type="ECO:0000256" key="2">
    <source>
        <dbReference type="ARBA" id="ARBA00004370"/>
    </source>
</evidence>
<feature type="transmembrane region" description="Helical" evidence="10">
    <location>
        <begin position="163"/>
        <end position="186"/>
    </location>
</feature>
<feature type="domain" description="Histidine kinase" evidence="11">
    <location>
        <begin position="247"/>
        <end position="456"/>
    </location>
</feature>
<keyword evidence="4" id="KW-0597">Phosphoprotein</keyword>
<dbReference type="EC" id="2.7.13.3" evidence="3"/>
<dbReference type="PANTHER" id="PTHR45436">
    <property type="entry name" value="SENSOR HISTIDINE KINASE YKOH"/>
    <property type="match status" value="1"/>
</dbReference>
<dbReference type="Proteomes" id="UP000292781">
    <property type="component" value="Unassembled WGS sequence"/>
</dbReference>
<accession>A0A4Q9VXZ6</accession>
<evidence type="ECO:0000313" key="13">
    <source>
        <dbReference type="Proteomes" id="UP000292781"/>
    </source>
</evidence>
<organism evidence="12 13">
    <name type="scientific">Siculibacillus lacustris</name>
    <dbReference type="NCBI Taxonomy" id="1549641"/>
    <lineage>
        <taxon>Bacteria</taxon>
        <taxon>Pseudomonadati</taxon>
        <taxon>Pseudomonadota</taxon>
        <taxon>Alphaproteobacteria</taxon>
        <taxon>Hyphomicrobiales</taxon>
        <taxon>Ancalomicrobiaceae</taxon>
        <taxon>Siculibacillus</taxon>
    </lineage>
</organism>
<evidence type="ECO:0000313" key="12">
    <source>
        <dbReference type="EMBL" id="TBW41372.1"/>
    </source>
</evidence>
<dbReference type="CDD" id="cd00082">
    <property type="entry name" value="HisKA"/>
    <property type="match status" value="1"/>
</dbReference>
<dbReference type="Pfam" id="PF02518">
    <property type="entry name" value="HATPase_c"/>
    <property type="match status" value="1"/>
</dbReference>
<dbReference type="InterPro" id="IPR050428">
    <property type="entry name" value="TCS_sensor_his_kinase"/>
</dbReference>
<dbReference type="Gene3D" id="1.10.287.130">
    <property type="match status" value="1"/>
</dbReference>
<sequence>MKTDRPLLTPYSLRGRLLLGLVPALVTIAAIGFAGAHIVATRTTDAAFDHGTATDVVTLAAQVEVDANGVLTLDLPAPAEEILRTDPLDEEFFSVRGPNGELLGGDADLRAEDVPPGPPLVTAEDFRGRPVHKASYRLATAAGPVMLAFAETTVKRRQAHSDFLLASILPNLSVLLVTIFAVFISVGRGLGPLDRLGAMIRGRRVDDFSALDAETVPLEARPLVEAMNRLLVGLTAASTAQRAFLADAAHQMRTPLTALSTQMELLIDGLPPSERGRAENLQSSLKRLIHLVRQLLALARSAADANVDRPAEPVDLASVAEDAASEWYDRAEAKAVEIVFDLEPGPILGRRWLLRELIANLFDNALRHAPTGGHVGVSVRTDGDRVRLEVSDDGPGVPEGEREAIFRRFYRGPGARDEGTGLGLAIVAEIARLHEATIEVGHAEGAVFRVFFPVHRP</sequence>
<reference evidence="12 13" key="1">
    <citation type="submission" date="2019-02" db="EMBL/GenBank/DDBJ databases">
        <title>Siculibacillus lacustris gen. nov., sp. nov., a new rosette-forming bacterium isolated from a freshwater crater lake (Lake St. Ana, Romania).</title>
        <authorList>
            <person name="Felfoldi T."/>
            <person name="Marton Z."/>
            <person name="Szabo A."/>
            <person name="Mentes A."/>
            <person name="Boka K."/>
            <person name="Marialigeti K."/>
            <person name="Mathe I."/>
            <person name="Koncz M."/>
            <person name="Schumann P."/>
            <person name="Toth E."/>
        </authorList>
    </citation>
    <scope>NUCLEOTIDE SEQUENCE [LARGE SCALE GENOMIC DNA]</scope>
    <source>
        <strain evidence="12 13">SA-279</strain>
    </source>
</reference>
<dbReference type="Gene3D" id="3.30.565.10">
    <property type="entry name" value="Histidine kinase-like ATPase, C-terminal domain"/>
    <property type="match status" value="1"/>
</dbReference>
<evidence type="ECO:0000256" key="9">
    <source>
        <dbReference type="ARBA" id="ARBA00023136"/>
    </source>
</evidence>
<dbReference type="GO" id="GO:0000155">
    <property type="term" value="F:phosphorelay sensor kinase activity"/>
    <property type="evidence" value="ECO:0007669"/>
    <property type="project" value="InterPro"/>
</dbReference>
<protein>
    <recommendedName>
        <fullName evidence="3">histidine kinase</fullName>
        <ecNumber evidence="3">2.7.13.3</ecNumber>
    </recommendedName>
</protein>
<dbReference type="SUPFAM" id="SSF47384">
    <property type="entry name" value="Homodimeric domain of signal transducing histidine kinase"/>
    <property type="match status" value="1"/>
</dbReference>
<dbReference type="PRINTS" id="PR00344">
    <property type="entry name" value="BCTRLSENSOR"/>
</dbReference>
<comment type="caution">
    <text evidence="12">The sequence shown here is derived from an EMBL/GenBank/DDBJ whole genome shotgun (WGS) entry which is preliminary data.</text>
</comment>
<evidence type="ECO:0000256" key="10">
    <source>
        <dbReference type="SAM" id="Phobius"/>
    </source>
</evidence>
<evidence type="ECO:0000256" key="1">
    <source>
        <dbReference type="ARBA" id="ARBA00000085"/>
    </source>
</evidence>
<dbReference type="InterPro" id="IPR036097">
    <property type="entry name" value="HisK_dim/P_sf"/>
</dbReference>
<dbReference type="OrthoDB" id="8673316at2"/>
<dbReference type="PROSITE" id="PS50109">
    <property type="entry name" value="HIS_KIN"/>
    <property type="match status" value="1"/>
</dbReference>
<proteinExistence type="predicted"/>
<dbReference type="AlphaFoldDB" id="A0A4Q9VXZ6"/>
<dbReference type="Pfam" id="PF00512">
    <property type="entry name" value="HisKA"/>
    <property type="match status" value="1"/>
</dbReference>
<dbReference type="InterPro" id="IPR013727">
    <property type="entry name" value="2CSK_N"/>
</dbReference>
<evidence type="ECO:0000259" key="11">
    <source>
        <dbReference type="PROSITE" id="PS50109"/>
    </source>
</evidence>
<dbReference type="SMART" id="SM00388">
    <property type="entry name" value="HisKA"/>
    <property type="match status" value="1"/>
</dbReference>
<comment type="catalytic activity">
    <reaction evidence="1">
        <text>ATP + protein L-histidine = ADP + protein N-phospho-L-histidine.</text>
        <dbReference type="EC" id="2.7.13.3"/>
    </reaction>
</comment>
<keyword evidence="7 12" id="KW-0418">Kinase</keyword>
<keyword evidence="5" id="KW-0808">Transferase</keyword>
<dbReference type="Pfam" id="PF08521">
    <property type="entry name" value="2CSK_N"/>
    <property type="match status" value="1"/>
</dbReference>
<feature type="transmembrane region" description="Helical" evidence="10">
    <location>
        <begin position="20"/>
        <end position="40"/>
    </location>
</feature>